<name>A0A818ENA9_9BILA</name>
<dbReference type="AlphaFoldDB" id="A0A818ENA9"/>
<accession>A0A818ENA9</accession>
<dbReference type="PANTHER" id="PTHR45749">
    <property type="match status" value="1"/>
</dbReference>
<proteinExistence type="predicted"/>
<evidence type="ECO:0000313" key="3">
    <source>
        <dbReference type="Proteomes" id="UP000663872"/>
    </source>
</evidence>
<dbReference type="SMART" id="SM00597">
    <property type="entry name" value="ZnF_TTF"/>
    <property type="match status" value="1"/>
</dbReference>
<dbReference type="Pfam" id="PF14291">
    <property type="entry name" value="DUF4371"/>
    <property type="match status" value="1"/>
</dbReference>
<evidence type="ECO:0000259" key="1">
    <source>
        <dbReference type="SMART" id="SM00597"/>
    </source>
</evidence>
<reference evidence="2" key="1">
    <citation type="submission" date="2021-02" db="EMBL/GenBank/DDBJ databases">
        <authorList>
            <person name="Nowell W R."/>
        </authorList>
    </citation>
    <scope>NUCLEOTIDE SEQUENCE</scope>
</reference>
<comment type="caution">
    <text evidence="2">The sequence shown here is derived from an EMBL/GenBank/DDBJ whole genome shotgun (WGS) entry which is preliminary data.</text>
</comment>
<organism evidence="2 3">
    <name type="scientific">Rotaria socialis</name>
    <dbReference type="NCBI Taxonomy" id="392032"/>
    <lineage>
        <taxon>Eukaryota</taxon>
        <taxon>Metazoa</taxon>
        <taxon>Spiralia</taxon>
        <taxon>Gnathifera</taxon>
        <taxon>Rotifera</taxon>
        <taxon>Eurotatoria</taxon>
        <taxon>Bdelloidea</taxon>
        <taxon>Philodinida</taxon>
        <taxon>Philodinidae</taxon>
        <taxon>Rotaria</taxon>
    </lineage>
</organism>
<evidence type="ECO:0000313" key="2">
    <source>
        <dbReference type="EMBL" id="CAF3461187.1"/>
    </source>
</evidence>
<sequence length="546" mass="62414">MQQMLNPIVTRLKLLQKPCLYRLSNGFYQMLRVYLIGISNDKPANSIVQNQPEPNALFGCAKCEIAGRTTPAKLHATPNQSGKITTVFIRIFPTEIGEQPEMRSNVRWFEISHAVQNDVYYQHLQKLAFGISIGESSNISMTMLDEMNLLLTSFVDEFPYHERYVVQTVHCVKHFATTTKDFGPLSNYSTFNYESVVGCLSSSVHGTKNVSSELAKNIDLFKKAYHASSYHSSYSERSPFIEYLKTGRKYSSKPRLSNKTISQRDLDILYQLISKETRLKCMKSSIEQHETSSSCIGKEQQGTCSSSSSLTAAGVRQEILISSIIEEQQETTITSLSNQEEQISSSSFLKSQLLNVNDISGSCYEGPTQPKLVSYPINKDKRCFRSEWFLKFSWLEYSIENDLTFCYYCRHFFNGSNLNNRDQCDSFLRGFCKWKRAFCRKQGFLKHQSRRSHIIAEKNHKEYIIRTKSGSSIVQVIDKSRNEIIKNNRQRLMKIISALHLCARQMISIRGHDESEESSNCGNFVKLLRWSSTTDPICSAILDDSA</sequence>
<dbReference type="PANTHER" id="PTHR45749:SF21">
    <property type="entry name" value="DUF4371 DOMAIN-CONTAINING PROTEIN"/>
    <property type="match status" value="1"/>
</dbReference>
<protein>
    <recommendedName>
        <fullName evidence="1">TTF-type domain-containing protein</fullName>
    </recommendedName>
</protein>
<feature type="domain" description="TTF-type" evidence="1">
    <location>
        <begin position="380"/>
        <end position="479"/>
    </location>
</feature>
<dbReference type="InterPro" id="IPR025398">
    <property type="entry name" value="DUF4371"/>
</dbReference>
<dbReference type="InterPro" id="IPR006580">
    <property type="entry name" value="Znf_TTF"/>
</dbReference>
<dbReference type="Proteomes" id="UP000663872">
    <property type="component" value="Unassembled WGS sequence"/>
</dbReference>
<dbReference type="EMBL" id="CAJNYT010002313">
    <property type="protein sequence ID" value="CAF3461187.1"/>
    <property type="molecule type" value="Genomic_DNA"/>
</dbReference>
<gene>
    <name evidence="2" type="ORF">GRG538_LOCUS14947</name>
</gene>